<dbReference type="EMBL" id="JBBNAE010000003">
    <property type="protein sequence ID" value="KAK9136733.1"/>
    <property type="molecule type" value="Genomic_DNA"/>
</dbReference>
<name>A0AAP0P9X6_9MAGN</name>
<proteinExistence type="predicted"/>
<sequence length="233" mass="26564">MEETSEEAHQALLSIVEQQLGNYPSNVIQTVANEVLLALQCYQNTENPIDKKAEIDKLMMNQIPDHLFDEMLLIAQRITHCSYNRETPTGFYQPTTEETRVAYKLLLNVVEDRLRDKPQIVHCVVAHEVLLILNNDSIKDQSSTRRDTIDSLLNGVSDETFDLLVFIGTLIRDFKGRWDNDVQITIPSSELEGISTIGGSNLVDSQSKKTKGFGWIKNKWSHVINGFKNQQCW</sequence>
<protein>
    <submittedName>
        <fullName evidence="1">Uncharacterized protein</fullName>
    </submittedName>
</protein>
<gene>
    <name evidence="1" type="ORF">Sjap_007327</name>
</gene>
<dbReference type="AlphaFoldDB" id="A0AAP0P9X6"/>
<reference evidence="1 2" key="1">
    <citation type="submission" date="2024-01" db="EMBL/GenBank/DDBJ databases">
        <title>Genome assemblies of Stephania.</title>
        <authorList>
            <person name="Yang L."/>
        </authorList>
    </citation>
    <scope>NUCLEOTIDE SEQUENCE [LARGE SCALE GENOMIC DNA]</scope>
    <source>
        <strain evidence="1">QJT</strain>
        <tissue evidence="1">Leaf</tissue>
    </source>
</reference>
<organism evidence="1 2">
    <name type="scientific">Stephania japonica</name>
    <dbReference type="NCBI Taxonomy" id="461633"/>
    <lineage>
        <taxon>Eukaryota</taxon>
        <taxon>Viridiplantae</taxon>
        <taxon>Streptophyta</taxon>
        <taxon>Embryophyta</taxon>
        <taxon>Tracheophyta</taxon>
        <taxon>Spermatophyta</taxon>
        <taxon>Magnoliopsida</taxon>
        <taxon>Ranunculales</taxon>
        <taxon>Menispermaceae</taxon>
        <taxon>Menispermoideae</taxon>
        <taxon>Cissampelideae</taxon>
        <taxon>Stephania</taxon>
    </lineage>
</organism>
<comment type="caution">
    <text evidence="1">The sequence shown here is derived from an EMBL/GenBank/DDBJ whole genome shotgun (WGS) entry which is preliminary data.</text>
</comment>
<keyword evidence="2" id="KW-1185">Reference proteome</keyword>
<evidence type="ECO:0000313" key="2">
    <source>
        <dbReference type="Proteomes" id="UP001417504"/>
    </source>
</evidence>
<dbReference type="Proteomes" id="UP001417504">
    <property type="component" value="Unassembled WGS sequence"/>
</dbReference>
<accession>A0AAP0P9X6</accession>
<evidence type="ECO:0000313" key="1">
    <source>
        <dbReference type="EMBL" id="KAK9136733.1"/>
    </source>
</evidence>